<keyword evidence="2" id="KW-1185">Reference proteome</keyword>
<dbReference type="Proteomes" id="UP000253941">
    <property type="component" value="Unassembled WGS sequence"/>
</dbReference>
<dbReference type="EMBL" id="QPMH01000007">
    <property type="protein sequence ID" value="RDD62005.1"/>
    <property type="molecule type" value="Genomic_DNA"/>
</dbReference>
<gene>
    <name evidence="1" type="ORF">DRB17_09135</name>
</gene>
<sequence length="70" mass="8454">MENEMPDTAEHSTLINGRQARRILGDISEPTLWRWRHRFDDFPRAVVISGRLYYDPDELRRWLDKQREAA</sequence>
<protein>
    <submittedName>
        <fullName evidence="1">DNA-binding protein</fullName>
    </submittedName>
</protein>
<evidence type="ECO:0000313" key="1">
    <source>
        <dbReference type="EMBL" id="RDD62005.1"/>
    </source>
</evidence>
<organism evidence="1 2">
    <name type="scientific">Ferruginivarius sediminum</name>
    <dbReference type="NCBI Taxonomy" id="2661937"/>
    <lineage>
        <taxon>Bacteria</taxon>
        <taxon>Pseudomonadati</taxon>
        <taxon>Pseudomonadota</taxon>
        <taxon>Alphaproteobacteria</taxon>
        <taxon>Rhodospirillales</taxon>
        <taxon>Rhodospirillaceae</taxon>
        <taxon>Ferruginivarius</taxon>
    </lineage>
</organism>
<name>A0A369TC69_9PROT</name>
<accession>A0A369TC69</accession>
<dbReference type="RefSeq" id="WP_114581903.1">
    <property type="nucleotide sequence ID" value="NZ_QPMH01000007.1"/>
</dbReference>
<evidence type="ECO:0000313" key="2">
    <source>
        <dbReference type="Proteomes" id="UP000253941"/>
    </source>
</evidence>
<dbReference type="GO" id="GO:0003677">
    <property type="term" value="F:DNA binding"/>
    <property type="evidence" value="ECO:0007669"/>
    <property type="project" value="UniProtKB-KW"/>
</dbReference>
<comment type="caution">
    <text evidence="1">The sequence shown here is derived from an EMBL/GenBank/DDBJ whole genome shotgun (WGS) entry which is preliminary data.</text>
</comment>
<proteinExistence type="predicted"/>
<dbReference type="AlphaFoldDB" id="A0A369TC69"/>
<keyword evidence="1" id="KW-0238">DNA-binding</keyword>
<reference evidence="1 2" key="1">
    <citation type="submission" date="2018-07" db="EMBL/GenBank/DDBJ databases">
        <title>Venubactetium sediminum gen. nov., sp. nov., isolated from a marine solar saltern.</title>
        <authorList>
            <person name="Wang S."/>
        </authorList>
    </citation>
    <scope>NUCLEOTIDE SEQUENCE [LARGE SCALE GENOMIC DNA]</scope>
    <source>
        <strain evidence="1 2">WD2A32</strain>
    </source>
</reference>